<dbReference type="InterPro" id="IPR029021">
    <property type="entry name" value="Prot-tyrosine_phosphatase-like"/>
</dbReference>
<dbReference type="AlphaFoldDB" id="A0A267DWT8"/>
<dbReference type="GO" id="GO:0007165">
    <property type="term" value="P:signal transduction"/>
    <property type="evidence" value="ECO:0007669"/>
    <property type="project" value="TreeGrafter"/>
</dbReference>
<evidence type="ECO:0000259" key="8">
    <source>
        <dbReference type="PROSITE" id="PS50056"/>
    </source>
</evidence>
<dbReference type="OrthoDB" id="9979246at2759"/>
<evidence type="ECO:0000256" key="5">
    <source>
        <dbReference type="ARBA" id="ARBA00048336"/>
    </source>
</evidence>
<dbReference type="GO" id="GO:0004722">
    <property type="term" value="F:protein serine/threonine phosphatase activity"/>
    <property type="evidence" value="ECO:0007669"/>
    <property type="project" value="UniProtKB-EC"/>
</dbReference>
<dbReference type="Gene3D" id="3.90.190.10">
    <property type="entry name" value="Protein tyrosine phosphatase superfamily"/>
    <property type="match status" value="1"/>
</dbReference>
<dbReference type="PROSITE" id="PS00383">
    <property type="entry name" value="TYR_PHOSPHATASE_1"/>
    <property type="match status" value="1"/>
</dbReference>
<evidence type="ECO:0000256" key="6">
    <source>
        <dbReference type="SAM" id="MobiDB-lite"/>
    </source>
</evidence>
<evidence type="ECO:0000256" key="4">
    <source>
        <dbReference type="ARBA" id="ARBA00047761"/>
    </source>
</evidence>
<keyword evidence="3" id="KW-0904">Protein phosphatase</keyword>
<comment type="caution">
    <text evidence="9">The sequence shown here is derived from an EMBL/GenBank/DDBJ whole genome shotgun (WGS) entry which is preliminary data.</text>
</comment>
<dbReference type="PANTHER" id="PTHR45948:SF2">
    <property type="entry name" value="DUAL SPECIFICITY PROTEIN PHOSPHATASE"/>
    <property type="match status" value="1"/>
</dbReference>
<gene>
    <name evidence="9" type="ORF">BOX15_Mlig020081g2</name>
</gene>
<feature type="non-terminal residue" evidence="9">
    <location>
        <position position="1"/>
    </location>
</feature>
<dbReference type="SUPFAM" id="SSF52799">
    <property type="entry name" value="(Phosphotyrosine protein) phosphatases II"/>
    <property type="match status" value="1"/>
</dbReference>
<keyword evidence="10" id="KW-1185">Reference proteome</keyword>
<dbReference type="GO" id="GO:0005829">
    <property type="term" value="C:cytosol"/>
    <property type="evidence" value="ECO:0007669"/>
    <property type="project" value="TreeGrafter"/>
</dbReference>
<evidence type="ECO:0000256" key="1">
    <source>
        <dbReference type="ARBA" id="ARBA00008601"/>
    </source>
</evidence>
<sequence length="269" mass="29799">QHLSTATMGAQMSLIAPNLYLGSWQGANNAKLLEENGVRHILTIFDARFSMPACVKQRNHLQFLAADSCQQDIRQFFQQSNDFIHSGRLAGEAVFVHCMAGVSRSATLIIAYLASVTDLPWDTVLSAVRAAKHDVAPNFHFRAQLRLWQNDGGLEAERARLLEKFGPWQEDRDRLLKLAEICAEFERTGYWRGEPSIERRGNAFFAVHHLPDAEDEVDDAAAGDAEQAEAREDATERNGHGKDVEEAVEAVEAAKPSDVAAAGDRDSNE</sequence>
<comment type="catalytic activity">
    <reaction evidence="5">
        <text>O-phospho-L-threonyl-[protein] + H2O = L-threonyl-[protein] + phosphate</text>
        <dbReference type="Rhea" id="RHEA:47004"/>
        <dbReference type="Rhea" id="RHEA-COMP:11060"/>
        <dbReference type="Rhea" id="RHEA-COMP:11605"/>
        <dbReference type="ChEBI" id="CHEBI:15377"/>
        <dbReference type="ChEBI" id="CHEBI:30013"/>
        <dbReference type="ChEBI" id="CHEBI:43474"/>
        <dbReference type="ChEBI" id="CHEBI:61977"/>
        <dbReference type="EC" id="3.1.3.16"/>
    </reaction>
</comment>
<name>A0A267DWT8_9PLAT</name>
<keyword evidence="2" id="KW-0378">Hydrolase</keyword>
<dbReference type="Pfam" id="PF00782">
    <property type="entry name" value="DSPc"/>
    <property type="match status" value="1"/>
</dbReference>
<evidence type="ECO:0000313" key="9">
    <source>
        <dbReference type="EMBL" id="PAA53124.1"/>
    </source>
</evidence>
<dbReference type="PROSITE" id="PS50056">
    <property type="entry name" value="TYR_PHOSPHATASE_2"/>
    <property type="match status" value="1"/>
</dbReference>
<accession>A0A267DWT8</accession>
<dbReference type="Proteomes" id="UP000215902">
    <property type="component" value="Unassembled WGS sequence"/>
</dbReference>
<comment type="catalytic activity">
    <reaction evidence="4">
        <text>O-phospho-L-seryl-[protein] + H2O = L-seryl-[protein] + phosphate</text>
        <dbReference type="Rhea" id="RHEA:20629"/>
        <dbReference type="Rhea" id="RHEA-COMP:9863"/>
        <dbReference type="Rhea" id="RHEA-COMP:11604"/>
        <dbReference type="ChEBI" id="CHEBI:15377"/>
        <dbReference type="ChEBI" id="CHEBI:29999"/>
        <dbReference type="ChEBI" id="CHEBI:43474"/>
        <dbReference type="ChEBI" id="CHEBI:83421"/>
        <dbReference type="EC" id="3.1.3.16"/>
    </reaction>
</comment>
<dbReference type="PANTHER" id="PTHR45948">
    <property type="entry name" value="DUAL SPECIFICITY PROTEIN PHOSPHATASE DDB_G0269404-RELATED"/>
    <property type="match status" value="1"/>
</dbReference>
<dbReference type="InterPro" id="IPR016130">
    <property type="entry name" value="Tyr_Pase_AS"/>
</dbReference>
<dbReference type="GO" id="GO:0004725">
    <property type="term" value="F:protein tyrosine phosphatase activity"/>
    <property type="evidence" value="ECO:0007669"/>
    <property type="project" value="TreeGrafter"/>
</dbReference>
<evidence type="ECO:0000259" key="7">
    <source>
        <dbReference type="PROSITE" id="PS50054"/>
    </source>
</evidence>
<dbReference type="PROSITE" id="PS50054">
    <property type="entry name" value="TYR_PHOSPHATASE_DUAL"/>
    <property type="match status" value="1"/>
</dbReference>
<evidence type="ECO:0008006" key="11">
    <source>
        <dbReference type="Google" id="ProtNLM"/>
    </source>
</evidence>
<evidence type="ECO:0000256" key="3">
    <source>
        <dbReference type="ARBA" id="ARBA00022912"/>
    </source>
</evidence>
<dbReference type="InterPro" id="IPR000340">
    <property type="entry name" value="Dual-sp_phosphatase_cat-dom"/>
</dbReference>
<dbReference type="STRING" id="282301.A0A267DWT8"/>
<feature type="domain" description="Tyrosine-protein phosphatase" evidence="7">
    <location>
        <begin position="11"/>
        <end position="154"/>
    </location>
</feature>
<organism evidence="9 10">
    <name type="scientific">Macrostomum lignano</name>
    <dbReference type="NCBI Taxonomy" id="282301"/>
    <lineage>
        <taxon>Eukaryota</taxon>
        <taxon>Metazoa</taxon>
        <taxon>Spiralia</taxon>
        <taxon>Lophotrochozoa</taxon>
        <taxon>Platyhelminthes</taxon>
        <taxon>Rhabditophora</taxon>
        <taxon>Macrostomorpha</taxon>
        <taxon>Macrostomida</taxon>
        <taxon>Macrostomidae</taxon>
        <taxon>Macrostomum</taxon>
    </lineage>
</organism>
<evidence type="ECO:0000313" key="10">
    <source>
        <dbReference type="Proteomes" id="UP000215902"/>
    </source>
</evidence>
<proteinExistence type="inferred from homology"/>
<reference evidence="9 10" key="1">
    <citation type="submission" date="2017-06" db="EMBL/GenBank/DDBJ databases">
        <title>A platform for efficient transgenesis in Macrostomum lignano, a flatworm model organism for stem cell research.</title>
        <authorList>
            <person name="Berezikov E."/>
        </authorList>
    </citation>
    <scope>NUCLEOTIDE SEQUENCE [LARGE SCALE GENOMIC DNA]</scope>
    <source>
        <strain evidence="9">DV1</strain>
        <tissue evidence="9">Whole organism</tissue>
    </source>
</reference>
<feature type="compositionally biased region" description="Basic and acidic residues" evidence="6">
    <location>
        <begin position="228"/>
        <end position="245"/>
    </location>
</feature>
<protein>
    <recommendedName>
        <fullName evidence="11">Protein-tyrosine-phosphatase</fullName>
    </recommendedName>
</protein>
<dbReference type="InterPro" id="IPR000387">
    <property type="entry name" value="Tyr_Pase_dom"/>
</dbReference>
<comment type="similarity">
    <text evidence="1">Belongs to the protein-tyrosine phosphatase family. Non-receptor class dual specificity subfamily.</text>
</comment>
<feature type="domain" description="Tyrosine specific protein phosphatases" evidence="8">
    <location>
        <begin position="74"/>
        <end position="132"/>
    </location>
</feature>
<dbReference type="EMBL" id="NIVC01003129">
    <property type="protein sequence ID" value="PAA53124.1"/>
    <property type="molecule type" value="Genomic_DNA"/>
</dbReference>
<feature type="region of interest" description="Disordered" evidence="6">
    <location>
        <begin position="216"/>
        <end position="269"/>
    </location>
</feature>
<evidence type="ECO:0000256" key="2">
    <source>
        <dbReference type="ARBA" id="ARBA00022801"/>
    </source>
</evidence>
<dbReference type="SMART" id="SM00195">
    <property type="entry name" value="DSPc"/>
    <property type="match status" value="1"/>
</dbReference>
<dbReference type="InterPro" id="IPR020422">
    <property type="entry name" value="TYR_PHOSPHATASE_DUAL_dom"/>
</dbReference>